<reference evidence="1 2" key="1">
    <citation type="submission" date="2019-03" db="EMBL/GenBank/DDBJ databases">
        <title>Characterization of a novel Mycoplasma cynos real-time PCR assay.</title>
        <authorList>
            <person name="Tallmadge R.L."/>
            <person name="Mitchell P.K."/>
            <person name="Goodman L."/>
        </authorList>
    </citation>
    <scope>NUCLEOTIDE SEQUENCE [LARGE SCALE GENOMIC DNA]</scope>
    <source>
        <strain evidence="1 2">1642</strain>
    </source>
</reference>
<dbReference type="Proteomes" id="UP000320801">
    <property type="component" value="Unassembled WGS sequence"/>
</dbReference>
<sequence length="71" mass="8646">MKKPSVKKRSVFSFFTTIINKIDYFYSYYIDYDKYISLINDNKLLYRRKYGRLRKILQMCITGESILLSKI</sequence>
<organism evidence="1 2">
    <name type="scientific">Mycoplasmopsis mucosicanis</name>
    <dbReference type="NCBI Taxonomy" id="458208"/>
    <lineage>
        <taxon>Bacteria</taxon>
        <taxon>Bacillati</taxon>
        <taxon>Mycoplasmatota</taxon>
        <taxon>Mycoplasmoidales</taxon>
        <taxon>Metamycoplasmataceae</taxon>
        <taxon>Mycoplasmopsis</taxon>
    </lineage>
</organism>
<dbReference type="AlphaFoldDB" id="A0A507SMM0"/>
<evidence type="ECO:0000313" key="1">
    <source>
        <dbReference type="EMBL" id="TQC51274.1"/>
    </source>
</evidence>
<comment type="caution">
    <text evidence="1">The sequence shown here is derived from an EMBL/GenBank/DDBJ whole genome shotgun (WGS) entry which is preliminary data.</text>
</comment>
<proteinExistence type="predicted"/>
<evidence type="ECO:0000313" key="2">
    <source>
        <dbReference type="Proteomes" id="UP000320801"/>
    </source>
</evidence>
<name>A0A507SMM0_9BACT</name>
<keyword evidence="2" id="KW-1185">Reference proteome</keyword>
<protein>
    <submittedName>
        <fullName evidence="1">Uncharacterized protein</fullName>
    </submittedName>
</protein>
<dbReference type="EMBL" id="SMDN01000021">
    <property type="protein sequence ID" value="TQC51274.1"/>
    <property type="molecule type" value="Genomic_DNA"/>
</dbReference>
<gene>
    <name evidence="1" type="ORF">E1I18_03455</name>
</gene>
<accession>A0A507SMM0</accession>